<name>A0A3B1E6A0_9ZZZZ</name>
<proteinExistence type="predicted"/>
<evidence type="ECO:0000256" key="1">
    <source>
        <dbReference type="ARBA" id="ARBA00022448"/>
    </source>
</evidence>
<keyword evidence="6" id="KW-0408">Iron</keyword>
<sequence>MGRKFKQGKKEKADPKPKSRRRLYKRIALGSVVMLVLSVAMVETTSQNWFCNSCHIMGPFYDSWKIDGAHSETHCVECHIDPGVDSFLVAKLNGAGQVVDDLLNRTTFKPSASVSAMACMRSGCHTVEDIIASEPKNEKFHFGHEAHVDKEYYGLKIKCTTCHSHVEGSKHFRVDTSVCITCHLIESVEDPIVEASRANNGTKRRILRMKVRENNPHVSADGVLVSQLPADHATEENGQPPSECLACHDPPEKEFLYRGLMVNHEDFLSYGAVCESCHRGVTSLPNVIDDSSCLACHIFGIERATETEEMHRTHAEGKHKIECFSCHGEPRHGPEAQTERLEEFDCRRCHMNQHNIQRRTYLSAGEDAGGDDWSDETTLVSPMFMAHVDCSGCHVVPGPLDDKPHSGAMVRRAAAEGCDGCHVPGLGEKMIPLWQNATRSLWLKADAEYRRIEPQVTGGKARQLIDEAAKLLELVEMDGSWGVHNPRYTQKLLEQAREKIARAREAITPQEGP</sequence>
<reference evidence="7" key="1">
    <citation type="submission" date="2018-06" db="EMBL/GenBank/DDBJ databases">
        <authorList>
            <person name="Zhirakovskaya E."/>
        </authorList>
    </citation>
    <scope>NUCLEOTIDE SEQUENCE</scope>
</reference>
<evidence type="ECO:0000256" key="2">
    <source>
        <dbReference type="ARBA" id="ARBA00022617"/>
    </source>
</evidence>
<dbReference type="PANTHER" id="PTHR35038">
    <property type="entry name" value="DISSIMILATORY SULFITE REDUCTASE SIRA"/>
    <property type="match status" value="1"/>
</dbReference>
<dbReference type="InterPro" id="IPR036280">
    <property type="entry name" value="Multihaem_cyt_sf"/>
</dbReference>
<keyword evidence="1" id="KW-0813">Transport</keyword>
<organism evidence="7">
    <name type="scientific">hydrothermal vent metagenome</name>
    <dbReference type="NCBI Taxonomy" id="652676"/>
    <lineage>
        <taxon>unclassified sequences</taxon>
        <taxon>metagenomes</taxon>
        <taxon>ecological metagenomes</taxon>
    </lineage>
</organism>
<keyword evidence="2" id="KW-0349">Heme</keyword>
<dbReference type="AlphaFoldDB" id="A0A3B1E6A0"/>
<dbReference type="InterPro" id="IPR038266">
    <property type="entry name" value="NapC/NirT_cytc_sf"/>
</dbReference>
<keyword evidence="3" id="KW-0479">Metal-binding</keyword>
<accession>A0A3B1E6A0</accession>
<evidence type="ECO:0000256" key="5">
    <source>
        <dbReference type="ARBA" id="ARBA00022982"/>
    </source>
</evidence>
<evidence type="ECO:0000256" key="3">
    <source>
        <dbReference type="ARBA" id="ARBA00022723"/>
    </source>
</evidence>
<keyword evidence="5" id="KW-0249">Electron transport</keyword>
<evidence type="ECO:0000256" key="4">
    <source>
        <dbReference type="ARBA" id="ARBA00022729"/>
    </source>
</evidence>
<protein>
    <submittedName>
        <fullName evidence="7">Uncharacterized protein</fullName>
    </submittedName>
</protein>
<dbReference type="GO" id="GO:0046872">
    <property type="term" value="F:metal ion binding"/>
    <property type="evidence" value="ECO:0007669"/>
    <property type="project" value="UniProtKB-KW"/>
</dbReference>
<dbReference type="EMBL" id="UOGK01000144">
    <property type="protein sequence ID" value="VAX38607.1"/>
    <property type="molecule type" value="Genomic_DNA"/>
</dbReference>
<dbReference type="InterPro" id="IPR051829">
    <property type="entry name" value="Multiheme_Cytochr_ET"/>
</dbReference>
<evidence type="ECO:0000313" key="7">
    <source>
        <dbReference type="EMBL" id="VAX38607.1"/>
    </source>
</evidence>
<dbReference type="Gene3D" id="3.90.10.10">
    <property type="entry name" value="Cytochrome C3"/>
    <property type="match status" value="1"/>
</dbReference>
<dbReference type="SUPFAM" id="SSF48695">
    <property type="entry name" value="Multiheme cytochromes"/>
    <property type="match status" value="2"/>
</dbReference>
<gene>
    <name evidence="7" type="ORF">MNBD_PLANCTO03-1948</name>
</gene>
<keyword evidence="4" id="KW-0732">Signal</keyword>
<dbReference type="Gene3D" id="1.10.3820.10">
    <property type="entry name" value="Di-heme elbow motif domain"/>
    <property type="match status" value="1"/>
</dbReference>
<evidence type="ECO:0000256" key="6">
    <source>
        <dbReference type="ARBA" id="ARBA00023004"/>
    </source>
</evidence>
<dbReference type="Gene3D" id="1.20.140.10">
    <property type="entry name" value="Butyryl-CoA Dehydrogenase, subunit A, domain 3"/>
    <property type="match status" value="1"/>
</dbReference>